<dbReference type="PANTHER" id="PTHR31170">
    <property type="entry name" value="BNAC04G53230D PROTEIN"/>
    <property type="match status" value="1"/>
</dbReference>
<proteinExistence type="predicted"/>
<organism evidence="1 2">
    <name type="scientific">Acer saccharum</name>
    <name type="common">Sugar maple</name>
    <dbReference type="NCBI Taxonomy" id="4024"/>
    <lineage>
        <taxon>Eukaryota</taxon>
        <taxon>Viridiplantae</taxon>
        <taxon>Streptophyta</taxon>
        <taxon>Embryophyta</taxon>
        <taxon>Tracheophyta</taxon>
        <taxon>Spermatophyta</taxon>
        <taxon>Magnoliopsida</taxon>
        <taxon>eudicotyledons</taxon>
        <taxon>Gunneridae</taxon>
        <taxon>Pentapetalae</taxon>
        <taxon>rosids</taxon>
        <taxon>malvids</taxon>
        <taxon>Sapindales</taxon>
        <taxon>Sapindaceae</taxon>
        <taxon>Hippocastanoideae</taxon>
        <taxon>Acereae</taxon>
        <taxon>Acer</taxon>
    </lineage>
</organism>
<accession>A0AA39T6A5</accession>
<sequence length="167" mass="19679">MSSLQTAMSMSMSFNNPHSHFDEHGWVINIRRTLEEELENDTEIPVSIFNVPKTLMSTDPDSYTPQEVAIGPYHYWRPQLYEMERYKLAAAKRTQRHLHNDCSTDLKFDHVVDQLLMLVLKIRASYHKFLNFSNEMLAWMMAIDASFLLEFLQIYAVKQGHVNRILR</sequence>
<reference evidence="1" key="2">
    <citation type="submission" date="2023-06" db="EMBL/GenBank/DDBJ databases">
        <authorList>
            <person name="Swenson N.G."/>
            <person name="Wegrzyn J.L."/>
            <person name="Mcevoy S.L."/>
        </authorList>
    </citation>
    <scope>NUCLEOTIDE SEQUENCE</scope>
    <source>
        <strain evidence="1">NS2018</strain>
        <tissue evidence="1">Leaf</tissue>
    </source>
</reference>
<protein>
    <submittedName>
        <fullName evidence="1">Uncharacterized protein</fullName>
    </submittedName>
</protein>
<dbReference type="Pfam" id="PF03140">
    <property type="entry name" value="DUF247"/>
    <property type="match status" value="1"/>
</dbReference>
<gene>
    <name evidence="1" type="ORF">LWI29_026924</name>
</gene>
<dbReference type="AlphaFoldDB" id="A0AA39T6A5"/>
<dbReference type="EMBL" id="JAUESC010000003">
    <property type="protein sequence ID" value="KAK0601730.1"/>
    <property type="molecule type" value="Genomic_DNA"/>
</dbReference>
<evidence type="ECO:0000313" key="2">
    <source>
        <dbReference type="Proteomes" id="UP001168877"/>
    </source>
</evidence>
<dbReference type="PANTHER" id="PTHR31170:SF25">
    <property type="entry name" value="BNAA09G04570D PROTEIN"/>
    <property type="match status" value="1"/>
</dbReference>
<reference evidence="1" key="1">
    <citation type="journal article" date="2022" name="Plant J.">
        <title>Strategies of tolerance reflected in two North American maple genomes.</title>
        <authorList>
            <person name="McEvoy S.L."/>
            <person name="Sezen U.U."/>
            <person name="Trouern-Trend A."/>
            <person name="McMahon S.M."/>
            <person name="Schaberg P.G."/>
            <person name="Yang J."/>
            <person name="Wegrzyn J.L."/>
            <person name="Swenson N.G."/>
        </authorList>
    </citation>
    <scope>NUCLEOTIDE SEQUENCE</scope>
    <source>
        <strain evidence="1">NS2018</strain>
    </source>
</reference>
<dbReference type="Proteomes" id="UP001168877">
    <property type="component" value="Unassembled WGS sequence"/>
</dbReference>
<comment type="caution">
    <text evidence="1">The sequence shown here is derived from an EMBL/GenBank/DDBJ whole genome shotgun (WGS) entry which is preliminary data.</text>
</comment>
<keyword evidence="2" id="KW-1185">Reference proteome</keyword>
<dbReference type="InterPro" id="IPR004158">
    <property type="entry name" value="DUF247_pln"/>
</dbReference>
<name>A0AA39T6A5_ACESA</name>
<evidence type="ECO:0000313" key="1">
    <source>
        <dbReference type="EMBL" id="KAK0601730.1"/>
    </source>
</evidence>